<organism evidence="2">
    <name type="scientific">Cucumis melo</name>
    <name type="common">Muskmelon</name>
    <dbReference type="NCBI Taxonomy" id="3656"/>
    <lineage>
        <taxon>Eukaryota</taxon>
        <taxon>Viridiplantae</taxon>
        <taxon>Streptophyta</taxon>
        <taxon>Embryophyta</taxon>
        <taxon>Tracheophyta</taxon>
        <taxon>Spermatophyta</taxon>
        <taxon>Magnoliopsida</taxon>
        <taxon>eudicotyledons</taxon>
        <taxon>Gunneridae</taxon>
        <taxon>Pentapetalae</taxon>
        <taxon>rosids</taxon>
        <taxon>fabids</taxon>
        <taxon>Cucurbitales</taxon>
        <taxon>Cucurbitaceae</taxon>
        <taxon>Benincaseae</taxon>
        <taxon>Cucumis</taxon>
    </lineage>
</organism>
<evidence type="ECO:0000313" key="2">
    <source>
        <dbReference type="EnsemblPlants" id="MELO3C014717.2.1"/>
    </source>
</evidence>
<evidence type="ECO:0000256" key="1">
    <source>
        <dbReference type="SAM" id="Phobius"/>
    </source>
</evidence>
<keyword evidence="1" id="KW-0472">Membrane</keyword>
<accession>A0A9I9D877</accession>
<keyword evidence="1" id="KW-1133">Transmembrane helix</keyword>
<proteinExistence type="predicted"/>
<protein>
    <submittedName>
        <fullName evidence="2">Uncharacterized protein</fullName>
    </submittedName>
</protein>
<keyword evidence="1" id="KW-0812">Transmembrane</keyword>
<feature type="transmembrane region" description="Helical" evidence="1">
    <location>
        <begin position="45"/>
        <end position="63"/>
    </location>
</feature>
<dbReference type="AlphaFoldDB" id="A0A9I9D877"/>
<dbReference type="Gramene" id="MELO3C014717.2.1">
    <property type="protein sequence ID" value="MELO3C014717.2.1"/>
    <property type="gene ID" value="MELO3C014717.2"/>
</dbReference>
<dbReference type="EnsemblPlants" id="MELO3C014717.2.1">
    <property type="protein sequence ID" value="MELO3C014717.2.1"/>
    <property type="gene ID" value="MELO3C014717.2"/>
</dbReference>
<reference evidence="2" key="1">
    <citation type="submission" date="2023-03" db="UniProtKB">
        <authorList>
            <consortium name="EnsemblPlants"/>
        </authorList>
    </citation>
    <scope>IDENTIFICATION</scope>
</reference>
<name>A0A9I9D877_CUCME</name>
<sequence>MPITHNNARDVKIISVFESGECCASAIKVFVKASMVSAMGSLCNYSLGLIFLPFLGCLLHCLVEGKNYTRHICRQHVPPRATVCCLRSLVGYSQPWPFAQSQHLLGQSHIHMPPLFSFHMLPSFHTWLHSGPLQQPHFHGIGIDQAYNKSRFEVGESSAQSKPTDLPYIDISEDFILQLTDDSRIDVKEVDFGEEEAIFPWETNVKSRLRRKDEFDKCESRKRCKERREAVKAFIRSFDKDLTENLLRSPMTKV</sequence>